<protein>
    <recommendedName>
        <fullName evidence="4">PE-PGRS family protein</fullName>
    </recommendedName>
</protein>
<dbReference type="EMBL" id="JAAFYZ010000061">
    <property type="protein sequence ID" value="MBS2549002.1"/>
    <property type="molecule type" value="Genomic_DNA"/>
</dbReference>
<gene>
    <name evidence="2" type="ORF">KGQ19_19230</name>
</gene>
<comment type="caution">
    <text evidence="2">The sequence shown here is derived from an EMBL/GenBank/DDBJ whole genome shotgun (WGS) entry which is preliminary data.</text>
</comment>
<sequence length="485" mass="53689">MTRKRLNDQQSKILRWIGQGCPDGEQPGAGYKLSAQALQSRSLAKVSRRQGIWTAELTDDGRHYLEHGDYPPAPAATGVRKTTTAAQPGEKPAPNQRLDAPVETTALVHSSPAKPKVRPAPPPNQGDLLITELLAAGGRIVVRQEYGPGAPSWSARIASAARSKLLPDGKYISHDWIMVGGDTEITLKDIPAWRTEVLAPIVVPERLTNPHPVVAAFRDGKRTLPLTKPVLSRALRLLQALVAESEPHGYKARLAPDDKPRYKQGRLQLIDQFTVQTPEVAIGVAISQQNDRVEHDPTARELADAAKGWGRRIPRYDHVPSTRLSIRLTGGQSHWGTEWSDNKAAVLEDALPQILQEIRLRSTAAEAKRKADEEAAALKRRRWEAAMSQARVAYQESYKVKALHQQIANWRKAQEIREFLSHAQDVVTNMSFGSDRVAAEEWLAWVAVYAGELDPLAGLLRMPDIPEPSPKDLEPHLKGWTPYSP</sequence>
<reference evidence="2 3" key="1">
    <citation type="submission" date="2020-02" db="EMBL/GenBank/DDBJ databases">
        <title>Acidophilic actinobacteria isolated from forest soil.</title>
        <authorList>
            <person name="Golinska P."/>
        </authorList>
    </citation>
    <scope>NUCLEOTIDE SEQUENCE [LARGE SCALE GENOMIC DNA]</scope>
    <source>
        <strain evidence="2 3">NL8</strain>
    </source>
</reference>
<evidence type="ECO:0000313" key="3">
    <source>
        <dbReference type="Proteomes" id="UP000730482"/>
    </source>
</evidence>
<feature type="region of interest" description="Disordered" evidence="1">
    <location>
        <begin position="466"/>
        <end position="485"/>
    </location>
</feature>
<evidence type="ECO:0008006" key="4">
    <source>
        <dbReference type="Google" id="ProtNLM"/>
    </source>
</evidence>
<name>A0ABS5KSH4_9ACTN</name>
<evidence type="ECO:0000256" key="1">
    <source>
        <dbReference type="SAM" id="MobiDB-lite"/>
    </source>
</evidence>
<dbReference type="RefSeq" id="WP_212010578.1">
    <property type="nucleotide sequence ID" value="NZ_JAAFYZ010000061.1"/>
</dbReference>
<keyword evidence="3" id="KW-1185">Reference proteome</keyword>
<evidence type="ECO:0000313" key="2">
    <source>
        <dbReference type="EMBL" id="MBS2549002.1"/>
    </source>
</evidence>
<proteinExistence type="predicted"/>
<dbReference type="Proteomes" id="UP000730482">
    <property type="component" value="Unassembled WGS sequence"/>
</dbReference>
<feature type="region of interest" description="Disordered" evidence="1">
    <location>
        <begin position="64"/>
        <end position="100"/>
    </location>
</feature>
<organism evidence="2 3">
    <name type="scientific">Catenulispora pinistramenti</name>
    <dbReference type="NCBI Taxonomy" id="2705254"/>
    <lineage>
        <taxon>Bacteria</taxon>
        <taxon>Bacillati</taxon>
        <taxon>Actinomycetota</taxon>
        <taxon>Actinomycetes</taxon>
        <taxon>Catenulisporales</taxon>
        <taxon>Catenulisporaceae</taxon>
        <taxon>Catenulispora</taxon>
    </lineage>
</organism>
<accession>A0ABS5KSH4</accession>